<dbReference type="Gene3D" id="3.10.250.10">
    <property type="entry name" value="SRCR-like domain"/>
    <property type="match status" value="1"/>
</dbReference>
<keyword evidence="4" id="KW-0472">Membrane</keyword>
<dbReference type="EMBL" id="OV696696">
    <property type="protein sequence ID" value="CAH1240464.1"/>
    <property type="molecule type" value="Genomic_DNA"/>
</dbReference>
<dbReference type="PROSITE" id="PS50287">
    <property type="entry name" value="SRCR_2"/>
    <property type="match status" value="1"/>
</dbReference>
<keyword evidence="1 2" id="KW-1015">Disulfide bond</keyword>
<name>A0A8J9VTC2_BRALA</name>
<gene>
    <name evidence="6" type="primary">CD163</name>
    <name evidence="6" type="ORF">BLAG_LOCUS4420</name>
</gene>
<dbReference type="OrthoDB" id="536948at2759"/>
<feature type="compositionally biased region" description="Pro residues" evidence="3">
    <location>
        <begin position="219"/>
        <end position="234"/>
    </location>
</feature>
<evidence type="ECO:0000256" key="3">
    <source>
        <dbReference type="SAM" id="MobiDB-lite"/>
    </source>
</evidence>
<keyword evidence="4" id="KW-0812">Transmembrane</keyword>
<comment type="caution">
    <text evidence="2">Lacks conserved residue(s) required for the propagation of feature annotation.</text>
</comment>
<feature type="disulfide bond" evidence="2">
    <location>
        <begin position="16"/>
        <end position="26"/>
    </location>
</feature>
<evidence type="ECO:0000256" key="4">
    <source>
        <dbReference type="SAM" id="Phobius"/>
    </source>
</evidence>
<reference evidence="6" key="1">
    <citation type="submission" date="2022-01" db="EMBL/GenBank/DDBJ databases">
        <authorList>
            <person name="Braso-Vives M."/>
        </authorList>
    </citation>
    <scope>NUCLEOTIDE SEQUENCE</scope>
</reference>
<dbReference type="PANTHER" id="PTHR48071:SF28">
    <property type="entry name" value="SRCR DOMAIN-CONTAINING PROTEIN"/>
    <property type="match status" value="1"/>
</dbReference>
<evidence type="ECO:0000256" key="1">
    <source>
        <dbReference type="ARBA" id="ARBA00023157"/>
    </source>
</evidence>
<evidence type="ECO:0000256" key="2">
    <source>
        <dbReference type="PROSITE-ProRule" id="PRU00196"/>
    </source>
</evidence>
<dbReference type="Proteomes" id="UP000838412">
    <property type="component" value="Chromosome 11"/>
</dbReference>
<keyword evidence="7" id="KW-1185">Reference proteome</keyword>
<dbReference type="PRINTS" id="PR00258">
    <property type="entry name" value="SPERACTRCPTR"/>
</dbReference>
<feature type="transmembrane region" description="Helical" evidence="4">
    <location>
        <begin position="161"/>
        <end position="185"/>
    </location>
</feature>
<dbReference type="AlphaFoldDB" id="A0A8J9VTC2"/>
<dbReference type="SMART" id="SM00202">
    <property type="entry name" value="SR"/>
    <property type="match status" value="1"/>
</dbReference>
<sequence>MSQKSSGSIYMDELRCTGRETSLFDCSYDGWGRHDCSHSEDVGVVCSSSSGTTPRPGNGNGCRTVRISGSTSYQTARMTTYTMTGQTHSGRPVYQSSDGEYLFYYQPDSDWHVGPRLGSDVVGMYVDDTSLYAEDITGTWYLYDGSTTFRPNSSVRVSCDVGLSTGAIIGISIGVVAAVVLIITICCCCCCKKSAPVATTERNVQPAGTANPAFQPAPSGAPPPYSPPPGPAQPQPDGLVFVRVVRIQ</sequence>
<feature type="region of interest" description="Disordered" evidence="3">
    <location>
        <begin position="206"/>
        <end position="237"/>
    </location>
</feature>
<evidence type="ECO:0000259" key="5">
    <source>
        <dbReference type="PROSITE" id="PS50287"/>
    </source>
</evidence>
<dbReference type="PANTHER" id="PTHR48071">
    <property type="entry name" value="SRCR DOMAIN-CONTAINING PROTEIN"/>
    <property type="match status" value="1"/>
</dbReference>
<keyword evidence="4" id="KW-1133">Transmembrane helix</keyword>
<feature type="domain" description="SRCR" evidence="5">
    <location>
        <begin position="1"/>
        <end position="47"/>
    </location>
</feature>
<dbReference type="InterPro" id="IPR001190">
    <property type="entry name" value="SRCR"/>
</dbReference>
<accession>A0A8J9VTC2</accession>
<protein>
    <submittedName>
        <fullName evidence="6">CD163 protein</fullName>
    </submittedName>
</protein>
<dbReference type="SUPFAM" id="SSF56487">
    <property type="entry name" value="SRCR-like"/>
    <property type="match status" value="1"/>
</dbReference>
<evidence type="ECO:0000313" key="6">
    <source>
        <dbReference type="EMBL" id="CAH1240464.1"/>
    </source>
</evidence>
<proteinExistence type="predicted"/>
<dbReference type="InterPro" id="IPR036772">
    <property type="entry name" value="SRCR-like_dom_sf"/>
</dbReference>
<evidence type="ECO:0000313" key="7">
    <source>
        <dbReference type="Proteomes" id="UP000838412"/>
    </source>
</evidence>
<dbReference type="GO" id="GO:0016020">
    <property type="term" value="C:membrane"/>
    <property type="evidence" value="ECO:0007669"/>
    <property type="project" value="InterPro"/>
</dbReference>
<dbReference type="Pfam" id="PF00530">
    <property type="entry name" value="SRCR"/>
    <property type="match status" value="1"/>
</dbReference>
<organism evidence="6 7">
    <name type="scientific">Branchiostoma lanceolatum</name>
    <name type="common">Common lancelet</name>
    <name type="synonym">Amphioxus lanceolatum</name>
    <dbReference type="NCBI Taxonomy" id="7740"/>
    <lineage>
        <taxon>Eukaryota</taxon>
        <taxon>Metazoa</taxon>
        <taxon>Chordata</taxon>
        <taxon>Cephalochordata</taxon>
        <taxon>Leptocardii</taxon>
        <taxon>Amphioxiformes</taxon>
        <taxon>Branchiostomatidae</taxon>
        <taxon>Branchiostoma</taxon>
    </lineage>
</organism>